<feature type="domain" description="DUF4440" evidence="2">
    <location>
        <begin position="38"/>
        <end position="150"/>
    </location>
</feature>
<feature type="signal peptide" evidence="1">
    <location>
        <begin position="1"/>
        <end position="23"/>
    </location>
</feature>
<dbReference type="KEGG" id="caul:KCG34_22170"/>
<dbReference type="Pfam" id="PF14534">
    <property type="entry name" value="DUF4440"/>
    <property type="match status" value="1"/>
</dbReference>
<dbReference type="InterPro" id="IPR032710">
    <property type="entry name" value="NTF2-like_dom_sf"/>
</dbReference>
<protein>
    <submittedName>
        <fullName evidence="3">DUF4440 domain-containing protein</fullName>
    </submittedName>
</protein>
<evidence type="ECO:0000259" key="2">
    <source>
        <dbReference type="Pfam" id="PF14534"/>
    </source>
</evidence>
<accession>A0A975IUG3</accession>
<dbReference type="Proteomes" id="UP000676409">
    <property type="component" value="Chromosome"/>
</dbReference>
<dbReference type="SUPFAM" id="SSF54427">
    <property type="entry name" value="NTF2-like"/>
    <property type="match status" value="1"/>
</dbReference>
<evidence type="ECO:0000313" key="4">
    <source>
        <dbReference type="Proteomes" id="UP000676409"/>
    </source>
</evidence>
<sequence length="165" mass="17050">MPTAAPYARAAALILIAGLGACSKTPTVDVAKEVAALQAEDAAINAAYKARDAVKATAYDAADYLSYTSGAPTVKGRDADLAGTKDSFTDPGFGFSFTADRTEVAKSGDLAYQAGSYTQTQTNPATKKVETVTGNWVAAWRKEPDGAWRIASEAVTQAPAPAAKP</sequence>
<keyword evidence="1" id="KW-0732">Signal</keyword>
<name>A0A975IUG3_9CAUL</name>
<dbReference type="EMBL" id="CP073078">
    <property type="protein sequence ID" value="QUD87720.1"/>
    <property type="molecule type" value="Genomic_DNA"/>
</dbReference>
<dbReference type="InterPro" id="IPR027843">
    <property type="entry name" value="DUF4440"/>
</dbReference>
<reference evidence="3" key="1">
    <citation type="submission" date="2021-04" db="EMBL/GenBank/DDBJ databases">
        <title>The complete genome sequence of Caulobacter sp. S6.</title>
        <authorList>
            <person name="Tang Y."/>
            <person name="Ouyang W."/>
            <person name="Liu Q."/>
            <person name="Huang B."/>
            <person name="Guo Z."/>
            <person name="Lei P."/>
        </authorList>
    </citation>
    <scope>NUCLEOTIDE SEQUENCE</scope>
    <source>
        <strain evidence="3">S6</strain>
    </source>
</reference>
<evidence type="ECO:0000313" key="3">
    <source>
        <dbReference type="EMBL" id="QUD87720.1"/>
    </source>
</evidence>
<organism evidence="3 4">
    <name type="scientific">Phenylobacterium montanum</name>
    <dbReference type="NCBI Taxonomy" id="2823693"/>
    <lineage>
        <taxon>Bacteria</taxon>
        <taxon>Pseudomonadati</taxon>
        <taxon>Pseudomonadota</taxon>
        <taxon>Alphaproteobacteria</taxon>
        <taxon>Caulobacterales</taxon>
        <taxon>Caulobacteraceae</taxon>
        <taxon>Phenylobacterium</taxon>
    </lineage>
</organism>
<dbReference type="RefSeq" id="WP_211937770.1">
    <property type="nucleotide sequence ID" value="NZ_CP073078.1"/>
</dbReference>
<dbReference type="AlphaFoldDB" id="A0A975IUG3"/>
<dbReference type="Gene3D" id="3.10.450.50">
    <property type="match status" value="1"/>
</dbReference>
<gene>
    <name evidence="3" type="ORF">KCG34_22170</name>
</gene>
<keyword evidence="4" id="KW-1185">Reference proteome</keyword>
<feature type="chain" id="PRO_5036827351" evidence="1">
    <location>
        <begin position="24"/>
        <end position="165"/>
    </location>
</feature>
<evidence type="ECO:0000256" key="1">
    <source>
        <dbReference type="SAM" id="SignalP"/>
    </source>
</evidence>
<proteinExistence type="predicted"/>